<dbReference type="InterPro" id="IPR059112">
    <property type="entry name" value="CysZ/EI24"/>
</dbReference>
<accession>A0A8H7BGB5</accession>
<sequence>MLKNFLVNGILFLGGLVVLETFYNTPDHRLFGCSYVGLLGYPAYIILLALNGWFYEPVAEKAFQIQSNKKKDEAAKQANTNKNLASTIYIVIFYINCGIFAALLANIPQIGRILSFIANCFFGAYYCFEYKWLYLGWSMEQRMSFVENHWSYFLGFGMPFTLLTFFLTPLRAGAVFALTYPSYVVMATLATPKFTSPAGQKVESGPAARSQWMLPNRIPVFYGVRRLNDLVIMIIGLIGGVHADAIVSEKKKATEKKVE</sequence>
<evidence type="ECO:0000256" key="5">
    <source>
        <dbReference type="SAM" id="Phobius"/>
    </source>
</evidence>
<dbReference type="OrthoDB" id="266518at2759"/>
<evidence type="ECO:0000313" key="6">
    <source>
        <dbReference type="EMBL" id="KAF7721712.1"/>
    </source>
</evidence>
<feature type="transmembrane region" description="Helical" evidence="5">
    <location>
        <begin position="230"/>
        <end position="247"/>
    </location>
</feature>
<evidence type="ECO:0000256" key="1">
    <source>
        <dbReference type="ARBA" id="ARBA00004141"/>
    </source>
</evidence>
<reference evidence="6" key="1">
    <citation type="submission" date="2020-01" db="EMBL/GenBank/DDBJ databases">
        <title>Genome Sequencing of Three Apophysomyces-Like Fungal Strains Confirms a Novel Fungal Genus in the Mucoromycota with divergent Burkholderia-like Endosymbiotic Bacteria.</title>
        <authorList>
            <person name="Stajich J.E."/>
            <person name="Macias A.M."/>
            <person name="Carter-House D."/>
            <person name="Lovett B."/>
            <person name="Kasson L.R."/>
            <person name="Berry K."/>
            <person name="Grigoriev I."/>
            <person name="Chang Y."/>
            <person name="Spatafora J."/>
            <person name="Kasson M.T."/>
        </authorList>
    </citation>
    <scope>NUCLEOTIDE SEQUENCE</scope>
    <source>
        <strain evidence="6">NRRL A-21654</strain>
    </source>
</reference>
<comment type="caution">
    <text evidence="6">The sequence shown here is derived from an EMBL/GenBank/DDBJ whole genome shotgun (WGS) entry which is preliminary data.</text>
</comment>
<evidence type="ECO:0000256" key="4">
    <source>
        <dbReference type="ARBA" id="ARBA00023136"/>
    </source>
</evidence>
<dbReference type="GO" id="GO:0016236">
    <property type="term" value="P:macroautophagy"/>
    <property type="evidence" value="ECO:0007669"/>
    <property type="project" value="TreeGrafter"/>
</dbReference>
<feature type="transmembrane region" description="Helical" evidence="5">
    <location>
        <begin position="149"/>
        <end position="168"/>
    </location>
</feature>
<feature type="transmembrane region" description="Helical" evidence="5">
    <location>
        <begin position="84"/>
        <end position="104"/>
    </location>
</feature>
<evidence type="ECO:0000313" key="7">
    <source>
        <dbReference type="Proteomes" id="UP000605846"/>
    </source>
</evidence>
<dbReference type="GO" id="GO:0005783">
    <property type="term" value="C:endoplasmic reticulum"/>
    <property type="evidence" value="ECO:0007669"/>
    <property type="project" value="TreeGrafter"/>
</dbReference>
<dbReference type="PANTHER" id="PTHR21389">
    <property type="entry name" value="P53 INDUCED PROTEIN"/>
    <property type="match status" value="1"/>
</dbReference>
<comment type="subcellular location">
    <subcellularLocation>
        <location evidence="1">Membrane</location>
        <topology evidence="1">Multi-pass membrane protein</topology>
    </subcellularLocation>
</comment>
<dbReference type="PANTHER" id="PTHR21389:SF0">
    <property type="entry name" value="ETOPOSIDE-INDUCED PROTEIN 2.4 HOMOLOG"/>
    <property type="match status" value="1"/>
</dbReference>
<evidence type="ECO:0000256" key="3">
    <source>
        <dbReference type="ARBA" id="ARBA00022989"/>
    </source>
</evidence>
<dbReference type="Proteomes" id="UP000605846">
    <property type="component" value="Unassembled WGS sequence"/>
</dbReference>
<dbReference type="AlphaFoldDB" id="A0A8H7BGB5"/>
<dbReference type="Pfam" id="PF07264">
    <property type="entry name" value="EI24"/>
    <property type="match status" value="1"/>
</dbReference>
<proteinExistence type="predicted"/>
<keyword evidence="7" id="KW-1185">Reference proteome</keyword>
<dbReference type="GO" id="GO:0016020">
    <property type="term" value="C:membrane"/>
    <property type="evidence" value="ECO:0007669"/>
    <property type="project" value="UniProtKB-SubCell"/>
</dbReference>
<dbReference type="EMBL" id="JABAYA010000241">
    <property type="protein sequence ID" value="KAF7721712.1"/>
    <property type="molecule type" value="Genomic_DNA"/>
</dbReference>
<protein>
    <submittedName>
        <fullName evidence="6">Uncharacterized protein</fullName>
    </submittedName>
</protein>
<gene>
    <name evidence="6" type="ORF">EC973_004274</name>
</gene>
<organism evidence="6 7">
    <name type="scientific">Apophysomyces ossiformis</name>
    <dbReference type="NCBI Taxonomy" id="679940"/>
    <lineage>
        <taxon>Eukaryota</taxon>
        <taxon>Fungi</taxon>
        <taxon>Fungi incertae sedis</taxon>
        <taxon>Mucoromycota</taxon>
        <taxon>Mucoromycotina</taxon>
        <taxon>Mucoromycetes</taxon>
        <taxon>Mucorales</taxon>
        <taxon>Mucorineae</taxon>
        <taxon>Mucoraceae</taxon>
        <taxon>Apophysomyces</taxon>
    </lineage>
</organism>
<keyword evidence="2 5" id="KW-0812">Transmembrane</keyword>
<keyword evidence="4 5" id="KW-0472">Membrane</keyword>
<keyword evidence="3 5" id="KW-1133">Transmembrane helix</keyword>
<evidence type="ECO:0000256" key="2">
    <source>
        <dbReference type="ARBA" id="ARBA00022692"/>
    </source>
</evidence>
<feature type="transmembrane region" description="Helical" evidence="5">
    <location>
        <begin position="5"/>
        <end position="23"/>
    </location>
</feature>
<name>A0A8H7BGB5_9FUNG</name>
<feature type="transmembrane region" description="Helical" evidence="5">
    <location>
        <begin position="35"/>
        <end position="55"/>
    </location>
</feature>
<feature type="transmembrane region" description="Helical" evidence="5">
    <location>
        <begin position="110"/>
        <end position="128"/>
    </location>
</feature>